<evidence type="ECO:0000313" key="4">
    <source>
        <dbReference type="Proteomes" id="UP000308707"/>
    </source>
</evidence>
<dbReference type="AlphaFoldDB" id="A0A4U5JJ94"/>
<protein>
    <submittedName>
        <fullName evidence="3">Peptide-binding protein</fullName>
    </submittedName>
</protein>
<reference evidence="3 4" key="1">
    <citation type="submission" date="2019-04" db="EMBL/GenBank/DDBJ databases">
        <title>Reference strain of H23.</title>
        <authorList>
            <person name="Luo X."/>
        </authorList>
    </citation>
    <scope>NUCLEOTIDE SEQUENCE [LARGE SCALE GENOMIC DNA]</scope>
    <source>
        <strain evidence="3 4">H23</strain>
    </source>
</reference>
<keyword evidence="4" id="KW-1185">Reference proteome</keyword>
<proteinExistence type="predicted"/>
<dbReference type="InterPro" id="IPR036028">
    <property type="entry name" value="SH3-like_dom_sf"/>
</dbReference>
<dbReference type="Proteomes" id="UP000308707">
    <property type="component" value="Unassembled WGS sequence"/>
</dbReference>
<feature type="domain" description="SH3" evidence="2">
    <location>
        <begin position="58"/>
        <end position="113"/>
    </location>
</feature>
<evidence type="ECO:0000259" key="2">
    <source>
        <dbReference type="PROSITE" id="PS50002"/>
    </source>
</evidence>
<evidence type="ECO:0000313" key="3">
    <source>
        <dbReference type="EMBL" id="TKR29632.1"/>
    </source>
</evidence>
<dbReference type="SMART" id="SM00326">
    <property type="entry name" value="SH3"/>
    <property type="match status" value="1"/>
</dbReference>
<dbReference type="CDD" id="cd00174">
    <property type="entry name" value="SH3"/>
    <property type="match status" value="1"/>
</dbReference>
<gene>
    <name evidence="3" type="ORF">FCE95_16035</name>
</gene>
<organism evidence="3 4">
    <name type="scientific">Luteimonas gilva</name>
    <dbReference type="NCBI Taxonomy" id="2572684"/>
    <lineage>
        <taxon>Bacteria</taxon>
        <taxon>Pseudomonadati</taxon>
        <taxon>Pseudomonadota</taxon>
        <taxon>Gammaproteobacteria</taxon>
        <taxon>Lysobacterales</taxon>
        <taxon>Lysobacteraceae</taxon>
        <taxon>Luteimonas</taxon>
    </lineage>
</organism>
<dbReference type="InterPro" id="IPR014593">
    <property type="entry name" value="UCP034961_SH3_2"/>
</dbReference>
<keyword evidence="1" id="KW-0728">SH3 domain</keyword>
<name>A0A4U5JJ94_9GAMM</name>
<evidence type="ECO:0000256" key="1">
    <source>
        <dbReference type="ARBA" id="ARBA00022443"/>
    </source>
</evidence>
<dbReference type="InterPro" id="IPR001452">
    <property type="entry name" value="SH3_domain"/>
</dbReference>
<dbReference type="RefSeq" id="WP_137268035.1">
    <property type="nucleotide sequence ID" value="NZ_SZUA01000003.1"/>
</dbReference>
<dbReference type="OrthoDB" id="1030757at2"/>
<comment type="caution">
    <text evidence="3">The sequence shown here is derived from an EMBL/GenBank/DDBJ whole genome shotgun (WGS) entry which is preliminary data.</text>
</comment>
<dbReference type="EMBL" id="SZUA01000003">
    <property type="protein sequence ID" value="TKR29632.1"/>
    <property type="molecule type" value="Genomic_DNA"/>
</dbReference>
<sequence>MKRARVVAQHRAPDRPAIRIAPGDQVTLGERDNDWPQFVWTTLASGLGGWIPSVLFDRDMGLATAQRDYDTQELDADIGQILTLHHELADWWWAENERGASGWIPARAIDIID</sequence>
<dbReference type="Gene3D" id="2.30.30.40">
    <property type="entry name" value="SH3 Domains"/>
    <property type="match status" value="1"/>
</dbReference>
<dbReference type="SUPFAM" id="SSF50044">
    <property type="entry name" value="SH3-domain"/>
    <property type="match status" value="1"/>
</dbReference>
<dbReference type="PIRSF" id="PIRSF034961">
    <property type="entry name" value="UCP034961_SH3_2"/>
    <property type="match status" value="1"/>
</dbReference>
<accession>A0A4U5JJ94</accession>
<dbReference type="PROSITE" id="PS50002">
    <property type="entry name" value="SH3"/>
    <property type="match status" value="1"/>
</dbReference>